<evidence type="ECO:0000313" key="3">
    <source>
        <dbReference type="Proteomes" id="UP000193355"/>
    </source>
</evidence>
<dbReference type="InterPro" id="IPR031807">
    <property type="entry name" value="HicB-like"/>
</dbReference>
<reference evidence="3" key="1">
    <citation type="submission" date="2017-04" db="EMBL/GenBank/DDBJ databases">
        <authorList>
            <person name="Varghese N."/>
            <person name="Submissions S."/>
        </authorList>
    </citation>
    <scope>NUCLEOTIDE SEQUENCE [LARGE SCALE GENOMIC DNA]</scope>
    <source>
        <strain evidence="3">USBA 82</strain>
    </source>
</reference>
<dbReference type="EMBL" id="FXBB01000008">
    <property type="protein sequence ID" value="SMG22195.1"/>
    <property type="molecule type" value="Genomic_DNA"/>
</dbReference>
<dbReference type="Pfam" id="PF15919">
    <property type="entry name" value="HicB_lk_antitox"/>
    <property type="match status" value="1"/>
</dbReference>
<dbReference type="RefSeq" id="WP_085544165.1">
    <property type="nucleotide sequence ID" value="NZ_FXBB01000008.1"/>
</dbReference>
<sequence>MKESYTYPAIFEFYDDGGIGVFFPDLPGCVSCGDDEEDAIEMAKEALGGHLFCMIEDGDPIPAASKIRDINLEKDQTSVLITTWMPIIREKVMQSSVKKTLTIPFWLDKIAKEKGVNYSHILQAGLKRHLGIDEKTP</sequence>
<name>A0A1X7J4D7_9BACT</name>
<proteinExistence type="predicted"/>
<dbReference type="Gene3D" id="3.30.160.250">
    <property type="match status" value="1"/>
</dbReference>
<gene>
    <name evidence="2" type="ORF">SAMN06275492_10817</name>
</gene>
<evidence type="ECO:0000259" key="1">
    <source>
        <dbReference type="Pfam" id="PF15919"/>
    </source>
</evidence>
<dbReference type="STRING" id="561720.SAMN06275492_10817"/>
<dbReference type="AlphaFoldDB" id="A0A1X7J4D7"/>
<feature type="domain" description="HicB-like antitoxin of toxin-antitoxin system" evidence="1">
    <location>
        <begin position="7"/>
        <end position="123"/>
    </location>
</feature>
<evidence type="ECO:0000313" key="2">
    <source>
        <dbReference type="EMBL" id="SMG22195.1"/>
    </source>
</evidence>
<organism evidence="2 3">
    <name type="scientific">Dethiosulfovibrio salsuginis</name>
    <dbReference type="NCBI Taxonomy" id="561720"/>
    <lineage>
        <taxon>Bacteria</taxon>
        <taxon>Thermotogati</taxon>
        <taxon>Synergistota</taxon>
        <taxon>Synergistia</taxon>
        <taxon>Synergistales</taxon>
        <taxon>Dethiosulfovibrionaceae</taxon>
        <taxon>Dethiosulfovibrio</taxon>
    </lineage>
</organism>
<dbReference type="OrthoDB" id="5419659at2"/>
<keyword evidence="3" id="KW-1185">Reference proteome</keyword>
<protein>
    <submittedName>
        <fullName evidence="2">Predicted nuclease of the RNAse H fold, HicB family</fullName>
    </submittedName>
</protein>
<dbReference type="Proteomes" id="UP000193355">
    <property type="component" value="Unassembled WGS sequence"/>
</dbReference>
<dbReference type="InterPro" id="IPR035069">
    <property type="entry name" value="TTHA1013/TTHA0281-like"/>
</dbReference>
<accession>A0A1X7J4D7</accession>
<dbReference type="SUPFAM" id="SSF143100">
    <property type="entry name" value="TTHA1013/TTHA0281-like"/>
    <property type="match status" value="1"/>
</dbReference>